<sequence length="894" mass="98514">MEALLGPQDPYREDLRSALTSVKRSGTFSCGGSLIFCSPPGLEIPGVGPIGLPLIQQQAQALASQARAGPRAAIGDHYPWGQGLQLLPTEFNLAGLGWETQVKQIVNERVKPGLRLSTSTRVVPRLNKLLLYDAGGFAKGHYWDKEKRADDSFGTLMIVLPTARAGGELVVRYWGQESTFDFARDGFYNISYAAFFANCEHEVLPVRTGFLLALIYDLVAEGFACVPQPADNNRAVRTIRELMRDWSQDSCGPQKLVIPLTHLYSDSILSFESLQGTDLATVDALLQASKVPGGQLFHPYIGLLQRGYSSFPQEKSPPMELTDVRGCEGQQEWYYRLEVNLEELIPGTAPYLSADDAEPGFLDEFNVSRKAAVVIWPHTSRWEVRSTNCAGAALAEAASLSEIVAALPRLLEAACLSTGRFSPGESQTVADLVLEHGQVYAVTELSRALKALAVHAAGRLFGQPASQLVHLVIRHGDVELAKAFLQGYVSPQYEHGVVASLAARFGWKTLGPLIVGAALRSFSPPVFERGLLLLCEIAPPQQASELHGTGTAISGSVTDSTERGFDKLFRGGESVEGHDLDQPDSERAEVSRQAMEAVVAKICGAQTPALLSFNSSETMFGPGSFQVTGQYLKVIERFGFQEYFAGRLVDVLLSEEDPLFKLGCSPPSARSSNFVSDLMATLDRLAFSSERMEAVVAQFFVTPKLHNLEVTLLPAVEQLLRYLGSRYKDSSWFLKLYWGCLDALENRCVKPPPLDVWVLPTASACACRDCKILIQFCMDPFRVELELKCPGRDSKEHLIDSVERNRMPIIITNQESALESDSAPLSCIKMGAEEDFDQRIVDLHSRMQAEYESNMSRIQYMRALIGEKCGNFWSVVDALKQEHENWDFHENLIG</sequence>
<dbReference type="AlphaFoldDB" id="A0A1Y1I0L1"/>
<dbReference type="PANTHER" id="PTHR33099:SF7">
    <property type="entry name" value="MYND-TYPE DOMAIN-CONTAINING PROTEIN"/>
    <property type="match status" value="1"/>
</dbReference>
<proteinExistence type="predicted"/>
<protein>
    <recommendedName>
        <fullName evidence="3">Prolyl 4-hydroxylase alpha subunit Fe(2+) 2OG dioxygenase domain-containing protein</fullName>
    </recommendedName>
</protein>
<keyword evidence="2" id="KW-1185">Reference proteome</keyword>
<reference evidence="1 2" key="1">
    <citation type="journal article" date="2014" name="Nat. Commun.">
        <title>Klebsormidium flaccidum genome reveals primary factors for plant terrestrial adaptation.</title>
        <authorList>
            <person name="Hori K."/>
            <person name="Maruyama F."/>
            <person name="Fujisawa T."/>
            <person name="Togashi T."/>
            <person name="Yamamoto N."/>
            <person name="Seo M."/>
            <person name="Sato S."/>
            <person name="Yamada T."/>
            <person name="Mori H."/>
            <person name="Tajima N."/>
            <person name="Moriyama T."/>
            <person name="Ikeuchi M."/>
            <person name="Watanabe M."/>
            <person name="Wada H."/>
            <person name="Kobayashi K."/>
            <person name="Saito M."/>
            <person name="Masuda T."/>
            <person name="Sasaki-Sekimoto Y."/>
            <person name="Mashiguchi K."/>
            <person name="Awai K."/>
            <person name="Shimojima M."/>
            <person name="Masuda S."/>
            <person name="Iwai M."/>
            <person name="Nobusawa T."/>
            <person name="Narise T."/>
            <person name="Kondo S."/>
            <person name="Saito H."/>
            <person name="Sato R."/>
            <person name="Murakawa M."/>
            <person name="Ihara Y."/>
            <person name="Oshima-Yamada Y."/>
            <person name="Ohtaka K."/>
            <person name="Satoh M."/>
            <person name="Sonobe K."/>
            <person name="Ishii M."/>
            <person name="Ohtani R."/>
            <person name="Kanamori-Sato M."/>
            <person name="Honoki R."/>
            <person name="Miyazaki D."/>
            <person name="Mochizuki H."/>
            <person name="Umetsu J."/>
            <person name="Higashi K."/>
            <person name="Shibata D."/>
            <person name="Kamiya Y."/>
            <person name="Sato N."/>
            <person name="Nakamura Y."/>
            <person name="Tabata S."/>
            <person name="Ida S."/>
            <person name="Kurokawa K."/>
            <person name="Ohta H."/>
        </authorList>
    </citation>
    <scope>NUCLEOTIDE SEQUENCE [LARGE SCALE GENOMIC DNA]</scope>
    <source>
        <strain evidence="1 2">NIES-2285</strain>
    </source>
</reference>
<dbReference type="Proteomes" id="UP000054558">
    <property type="component" value="Unassembled WGS sequence"/>
</dbReference>
<dbReference type="PANTHER" id="PTHR33099">
    <property type="entry name" value="FE2OG DIOXYGENASE DOMAIN-CONTAINING PROTEIN"/>
    <property type="match status" value="1"/>
</dbReference>
<accession>A0A1Y1I0L1</accession>
<dbReference type="EMBL" id="DF237100">
    <property type="protein sequence ID" value="GAQ83502.1"/>
    <property type="molecule type" value="Genomic_DNA"/>
</dbReference>
<evidence type="ECO:0000313" key="2">
    <source>
        <dbReference type="Proteomes" id="UP000054558"/>
    </source>
</evidence>
<dbReference type="OrthoDB" id="542426at2759"/>
<gene>
    <name evidence="1" type="ORF">KFL_001510060</name>
</gene>
<name>A0A1Y1I0L1_KLENI</name>
<organism evidence="1 2">
    <name type="scientific">Klebsormidium nitens</name>
    <name type="common">Green alga</name>
    <name type="synonym">Ulothrix nitens</name>
    <dbReference type="NCBI Taxonomy" id="105231"/>
    <lineage>
        <taxon>Eukaryota</taxon>
        <taxon>Viridiplantae</taxon>
        <taxon>Streptophyta</taxon>
        <taxon>Klebsormidiophyceae</taxon>
        <taxon>Klebsormidiales</taxon>
        <taxon>Klebsormidiaceae</taxon>
        <taxon>Klebsormidium</taxon>
    </lineage>
</organism>
<evidence type="ECO:0008006" key="3">
    <source>
        <dbReference type="Google" id="ProtNLM"/>
    </source>
</evidence>
<evidence type="ECO:0000313" key="1">
    <source>
        <dbReference type="EMBL" id="GAQ83502.1"/>
    </source>
</evidence>